<feature type="region of interest" description="Disordered" evidence="1">
    <location>
        <begin position="26"/>
        <end position="52"/>
    </location>
</feature>
<dbReference type="AlphaFoldDB" id="A0AAI8G530"/>
<evidence type="ECO:0008006" key="5">
    <source>
        <dbReference type="Google" id="ProtNLM"/>
    </source>
</evidence>
<reference evidence="3 4" key="1">
    <citation type="journal article" date="2016" name="J. Zhejiang Univ. Sci. B">
        <title>Antibiotic resistance mechanisms of Myroides sp.</title>
        <authorList>
            <person name="Hu S."/>
            <person name="Yuan S."/>
            <person name="Qu H."/>
            <person name="Jiang T."/>
            <person name="Zhou Y."/>
            <person name="Wang M."/>
            <person name="Ming D."/>
        </authorList>
    </citation>
    <scope>NUCLEOTIDE SEQUENCE [LARGE SCALE GENOMIC DNA]</scope>
    <source>
        <strain evidence="3 4">PR63039</strain>
    </source>
</reference>
<feature type="chain" id="PRO_5042566093" description="Copper resistance protein NlpE" evidence="2">
    <location>
        <begin position="21"/>
        <end position="153"/>
    </location>
</feature>
<name>A0AAI8G530_9FLAO</name>
<evidence type="ECO:0000256" key="1">
    <source>
        <dbReference type="SAM" id="MobiDB-lite"/>
    </source>
</evidence>
<dbReference type="EMBL" id="CP013690">
    <property type="protein sequence ID" value="ALU26331.1"/>
    <property type="molecule type" value="Genomic_DNA"/>
</dbReference>
<evidence type="ECO:0000313" key="4">
    <source>
        <dbReference type="Proteomes" id="UP000069030"/>
    </source>
</evidence>
<feature type="signal peptide" evidence="2">
    <location>
        <begin position="1"/>
        <end position="20"/>
    </location>
</feature>
<organism evidence="3 4">
    <name type="scientific">Myroides odoratimimus</name>
    <dbReference type="NCBI Taxonomy" id="76832"/>
    <lineage>
        <taxon>Bacteria</taxon>
        <taxon>Pseudomonadati</taxon>
        <taxon>Bacteroidota</taxon>
        <taxon>Flavobacteriia</taxon>
        <taxon>Flavobacteriales</taxon>
        <taxon>Flavobacteriaceae</taxon>
        <taxon>Myroides</taxon>
    </lineage>
</organism>
<sequence>MKRSVVVILLSLLGVFFSQCKDSKEVEQTTEVPTPSEQSSITPTEEEVEEKEVIYGTYEGKFPWTEEGEDMEILQVSAQIKEGNKYVYRVISSTGTHHEEGEWELEQDRLYLREDEYSAAHAFLVKEGKLYFLDSEGDVVNEHESGDYILVKK</sequence>
<evidence type="ECO:0000313" key="3">
    <source>
        <dbReference type="EMBL" id="ALU26331.1"/>
    </source>
</evidence>
<protein>
    <recommendedName>
        <fullName evidence="5">Copper resistance protein NlpE</fullName>
    </recommendedName>
</protein>
<accession>A0AAI8G530</accession>
<evidence type="ECO:0000256" key="2">
    <source>
        <dbReference type="SAM" id="SignalP"/>
    </source>
</evidence>
<feature type="compositionally biased region" description="Polar residues" evidence="1">
    <location>
        <begin position="29"/>
        <end position="43"/>
    </location>
</feature>
<proteinExistence type="predicted"/>
<dbReference type="Proteomes" id="UP000069030">
    <property type="component" value="Chromosome"/>
</dbReference>
<gene>
    <name evidence="3" type="ORF">AS202_09315</name>
</gene>
<dbReference type="Gene3D" id="2.40.128.640">
    <property type="match status" value="1"/>
</dbReference>
<dbReference type="KEGG" id="mod:AS202_09315"/>
<keyword evidence="2" id="KW-0732">Signal</keyword>
<dbReference type="RefSeq" id="WP_006257145.1">
    <property type="nucleotide sequence ID" value="NZ_JACAGO010000004.1"/>
</dbReference>